<evidence type="ECO:0000313" key="2">
    <source>
        <dbReference type="EMBL" id="GAA4941654.1"/>
    </source>
</evidence>
<dbReference type="EMBL" id="BAABIK010000012">
    <property type="protein sequence ID" value="GAA4941654.1"/>
    <property type="molecule type" value="Genomic_DNA"/>
</dbReference>
<evidence type="ECO:0000256" key="1">
    <source>
        <dbReference type="SAM" id="Phobius"/>
    </source>
</evidence>
<gene>
    <name evidence="2" type="ORF">GCM10023224_24680</name>
</gene>
<feature type="transmembrane region" description="Helical" evidence="1">
    <location>
        <begin position="6"/>
        <end position="24"/>
    </location>
</feature>
<name>A0ABP9GFL5_9ACTN</name>
<sequence length="74" mass="8001">MDAGRLFVIVLMLVFAGVFAAVVVKPELVPRRTNLHGKPRLRAAVLAGDRITAALLLAMILFALFSPSTWNPDA</sequence>
<keyword evidence="1" id="KW-1133">Transmembrane helix</keyword>
<reference evidence="3" key="1">
    <citation type="journal article" date="2019" name="Int. J. Syst. Evol. Microbiol.">
        <title>The Global Catalogue of Microorganisms (GCM) 10K type strain sequencing project: providing services to taxonomists for standard genome sequencing and annotation.</title>
        <authorList>
            <consortium name="The Broad Institute Genomics Platform"/>
            <consortium name="The Broad Institute Genome Sequencing Center for Infectious Disease"/>
            <person name="Wu L."/>
            <person name="Ma J."/>
        </authorList>
    </citation>
    <scope>NUCLEOTIDE SEQUENCE [LARGE SCALE GENOMIC DNA]</scope>
    <source>
        <strain evidence="3">JCM 18123</strain>
    </source>
</reference>
<proteinExistence type="predicted"/>
<dbReference type="RefSeq" id="WP_344147231.1">
    <property type="nucleotide sequence ID" value="NZ_BAABIK010000012.1"/>
</dbReference>
<keyword evidence="3" id="KW-1185">Reference proteome</keyword>
<comment type="caution">
    <text evidence="2">The sequence shown here is derived from an EMBL/GenBank/DDBJ whole genome shotgun (WGS) entry which is preliminary data.</text>
</comment>
<keyword evidence="1" id="KW-0472">Membrane</keyword>
<feature type="transmembrane region" description="Helical" evidence="1">
    <location>
        <begin position="44"/>
        <end position="65"/>
    </location>
</feature>
<keyword evidence="1" id="KW-0812">Transmembrane</keyword>
<organism evidence="2 3">
    <name type="scientific">Streptomonospora halophila</name>
    <dbReference type="NCBI Taxonomy" id="427369"/>
    <lineage>
        <taxon>Bacteria</taxon>
        <taxon>Bacillati</taxon>
        <taxon>Actinomycetota</taxon>
        <taxon>Actinomycetes</taxon>
        <taxon>Streptosporangiales</taxon>
        <taxon>Nocardiopsidaceae</taxon>
        <taxon>Streptomonospora</taxon>
    </lineage>
</organism>
<accession>A0ABP9GFL5</accession>
<protein>
    <submittedName>
        <fullName evidence="2">Uncharacterized protein</fullName>
    </submittedName>
</protein>
<evidence type="ECO:0000313" key="3">
    <source>
        <dbReference type="Proteomes" id="UP001499993"/>
    </source>
</evidence>
<dbReference type="Proteomes" id="UP001499993">
    <property type="component" value="Unassembled WGS sequence"/>
</dbReference>